<evidence type="ECO:0000313" key="3">
    <source>
        <dbReference type="Proteomes" id="UP000005087"/>
    </source>
</evidence>
<evidence type="ECO:0000256" key="1">
    <source>
        <dbReference type="SAM" id="MobiDB-lite"/>
    </source>
</evidence>
<sequence length="95" mass="10763">MSEHSWEPDVSFTARVVGRRLRWHDGPRTSVSFHGSPGYRSVSESDRLGLPDRVRAGHTYRDITVDYRFACALPDSETAENPGEDDDQPRSQSSR</sequence>
<dbReference type="EMBL" id="CM001484">
    <property type="protein sequence ID" value="EIE97363.1"/>
    <property type="molecule type" value="Genomic_DNA"/>
</dbReference>
<organism evidence="2 3">
    <name type="scientific">Saccharomonospora glauca K62</name>
    <dbReference type="NCBI Taxonomy" id="928724"/>
    <lineage>
        <taxon>Bacteria</taxon>
        <taxon>Bacillati</taxon>
        <taxon>Actinomycetota</taxon>
        <taxon>Actinomycetes</taxon>
        <taxon>Pseudonocardiales</taxon>
        <taxon>Pseudonocardiaceae</taxon>
        <taxon>Saccharomonospora</taxon>
    </lineage>
</organism>
<dbReference type="AlphaFoldDB" id="I1CXD9"/>
<accession>I1CXD9</accession>
<gene>
    <name evidence="2" type="ORF">SacglDRAFT_00409</name>
</gene>
<reference evidence="3" key="2">
    <citation type="submission" date="2012-01" db="EMBL/GenBank/DDBJ databases">
        <title>Noncontiguous Finished sequence of chromosome of Saccharomonospora glauca K62.</title>
        <authorList>
            <consortium name="US DOE Joint Genome Institute"/>
            <person name="Lucas S."/>
            <person name="Han J."/>
            <person name="Lapidus A."/>
            <person name="Cheng J.-F."/>
            <person name="Goodwin L."/>
            <person name="Pitluck S."/>
            <person name="Peters L."/>
            <person name="Mikhailova N."/>
            <person name="Held B."/>
            <person name="Detter J.C."/>
            <person name="Han C."/>
            <person name="Tapia R."/>
            <person name="Land M."/>
            <person name="Hauser L."/>
            <person name="Kyrpides N."/>
            <person name="Ivanova N."/>
            <person name="Pagani I."/>
            <person name="Brambilla E.-M."/>
            <person name="Klenk H.-P."/>
            <person name="Woyke T."/>
        </authorList>
    </citation>
    <scope>NUCLEOTIDE SEQUENCE [LARGE SCALE GENOMIC DNA]</scope>
    <source>
        <strain evidence="3">K62</strain>
    </source>
</reference>
<name>I1CXD9_9PSEU</name>
<evidence type="ECO:0000313" key="2">
    <source>
        <dbReference type="EMBL" id="EIE97363.1"/>
    </source>
</evidence>
<protein>
    <submittedName>
        <fullName evidence="2">Uncharacterized protein</fullName>
    </submittedName>
</protein>
<feature type="region of interest" description="Disordered" evidence="1">
    <location>
        <begin position="74"/>
        <end position="95"/>
    </location>
</feature>
<dbReference type="Proteomes" id="UP000005087">
    <property type="component" value="Chromosome"/>
</dbReference>
<reference evidence="2 3" key="1">
    <citation type="submission" date="2011-09" db="EMBL/GenBank/DDBJ databases">
        <authorList>
            <consortium name="US DOE Joint Genome Institute (JGI-PGF)"/>
            <person name="Lucas S."/>
            <person name="Han J."/>
            <person name="Lapidus A."/>
            <person name="Cheng J.-F."/>
            <person name="Goodwin L."/>
            <person name="Pitluck S."/>
            <person name="Peters L."/>
            <person name="Land M.L."/>
            <person name="Hauser L."/>
            <person name="Brambilla E."/>
            <person name="Klenk H.-P."/>
            <person name="Woyke T.J."/>
        </authorList>
    </citation>
    <scope>NUCLEOTIDE SEQUENCE [LARGE SCALE GENOMIC DNA]</scope>
    <source>
        <strain evidence="2 3">K62</strain>
    </source>
</reference>
<dbReference type="eggNOG" id="ENOG5033DVA">
    <property type="taxonomic scope" value="Bacteria"/>
</dbReference>
<dbReference type="STRING" id="928724.SacglDRAFT_00409"/>
<dbReference type="OrthoDB" id="3431870at2"/>
<dbReference type="HOGENOM" id="CLU_189136_0_0_11"/>
<proteinExistence type="predicted"/>
<dbReference type="RefSeq" id="WP_005461292.1">
    <property type="nucleotide sequence ID" value="NZ_CM001484.1"/>
</dbReference>
<keyword evidence="3" id="KW-1185">Reference proteome</keyword>